<keyword evidence="2" id="KW-1185">Reference proteome</keyword>
<evidence type="ECO:0000313" key="2">
    <source>
        <dbReference type="Proteomes" id="UP000032946"/>
    </source>
</evidence>
<protein>
    <submittedName>
        <fullName evidence="1">Uncharacterized protein</fullName>
    </submittedName>
</protein>
<accession>A0A9P1KGI3</accession>
<proteinExistence type="predicted"/>
<reference evidence="1 2" key="1">
    <citation type="submission" date="2014-02" db="EMBL/GenBank/DDBJ databases">
        <authorList>
            <person name="Genoscope - CEA"/>
        </authorList>
    </citation>
    <scope>NUCLEOTIDE SEQUENCE [LARGE SCALE GENOMIC DNA]</scope>
    <source>
        <strain evidence="1 2">PCC 8005</strain>
    </source>
</reference>
<dbReference type="RefSeq" id="WP_006668757.1">
    <property type="nucleotide sequence ID" value="NZ_FO818640.1"/>
</dbReference>
<dbReference type="AlphaFoldDB" id="A0A9P1KGI3"/>
<gene>
    <name evidence="1" type="ORF">ARTHRO_40189</name>
</gene>
<evidence type="ECO:0000313" key="1">
    <source>
        <dbReference type="EMBL" id="CDM95783.1"/>
    </source>
</evidence>
<sequence>MLNSQKLAWGLPLTVVSLVWAMIPVKSAAQGFPSYRLVTEADYARCVQQLQDAGVSPRATATACGMAIRPTNIGECVTLITRDTGIAGDEAVLGCMNVRRPQELANCVVNITRSNSEANPLTVLEGCGRSLLPERYASCVVGMGRGSTEFAVNDLLRVCLNPPEQFTDRL</sequence>
<name>A0A9P1KGI3_9CYAN</name>
<organism evidence="1 2">
    <name type="scientific">Limnospira indica PCC 8005</name>
    <dbReference type="NCBI Taxonomy" id="376219"/>
    <lineage>
        <taxon>Bacteria</taxon>
        <taxon>Bacillati</taxon>
        <taxon>Cyanobacteriota</taxon>
        <taxon>Cyanophyceae</taxon>
        <taxon>Oscillatoriophycideae</taxon>
        <taxon>Oscillatoriales</taxon>
        <taxon>Sirenicapillariaceae</taxon>
        <taxon>Limnospira</taxon>
    </lineage>
</organism>
<dbReference type="Proteomes" id="UP000032946">
    <property type="component" value="Chromosome"/>
</dbReference>
<dbReference type="EMBL" id="FO818640">
    <property type="protein sequence ID" value="CDM95783.1"/>
    <property type="molecule type" value="Genomic_DNA"/>
</dbReference>